<keyword evidence="12" id="KW-0812">Transmembrane</keyword>
<keyword evidence="5" id="KW-0479">Metal-binding</keyword>
<keyword evidence="4" id="KW-0645">Protease</keyword>
<keyword evidence="12" id="KW-0472">Membrane</keyword>
<keyword evidence="10" id="KW-0865">Zymogen</keyword>
<keyword evidence="3" id="KW-0964">Secreted</keyword>
<dbReference type="GO" id="GO:0043171">
    <property type="term" value="P:peptide catabolic process"/>
    <property type="evidence" value="ECO:0007669"/>
    <property type="project" value="TreeGrafter"/>
</dbReference>
<evidence type="ECO:0000256" key="9">
    <source>
        <dbReference type="ARBA" id="ARBA00023049"/>
    </source>
</evidence>
<dbReference type="WBParaSite" id="MBELARI_LOCUS2640">
    <property type="protein sequence ID" value="MBELARI_LOCUS2640"/>
    <property type="gene ID" value="MBELARI_LOCUS2640"/>
</dbReference>
<evidence type="ECO:0000256" key="6">
    <source>
        <dbReference type="ARBA" id="ARBA00022729"/>
    </source>
</evidence>
<sequence length="296" mass="32822">MGTSLIVTGEEEKSKMSKFLLILLGCSIFVVLIMPTNEQKDAQKKASDQEKFRMKFAQTMMGSVAESEACDKLEGDAKKACLVKIIDKVKEKMGKLRAEEERVMDDGEKILPHLDEPRRLDLNILAIPGCQPGHVRGQAVVLESFDDFRKVNVHGKIVVMVHKWMGYSWTVQNRQGGVEAARWGAIGYLAKSITPESMGSPHTGWGKSGIPSASITLEDAEMLKRLSKRGKRIMIEMNIRSRVMPDPAGNSTSLPPKPAGAITRGLNVGREDLDYTAAVFCCFSTDVIGNRREWVR</sequence>
<keyword evidence="8" id="KW-0862">Zinc</keyword>
<evidence type="ECO:0000256" key="1">
    <source>
        <dbReference type="ARBA" id="ARBA00004613"/>
    </source>
</evidence>
<accession>A0AAF3F6W2</accession>
<dbReference type="GO" id="GO:0005615">
    <property type="term" value="C:extracellular space"/>
    <property type="evidence" value="ECO:0007669"/>
    <property type="project" value="TreeGrafter"/>
</dbReference>
<evidence type="ECO:0000256" key="8">
    <source>
        <dbReference type="ARBA" id="ARBA00022833"/>
    </source>
</evidence>
<dbReference type="GO" id="GO:0046872">
    <property type="term" value="F:metal ion binding"/>
    <property type="evidence" value="ECO:0007669"/>
    <property type="project" value="UniProtKB-KW"/>
</dbReference>
<evidence type="ECO:0000256" key="7">
    <source>
        <dbReference type="ARBA" id="ARBA00022801"/>
    </source>
</evidence>
<evidence type="ECO:0000256" key="4">
    <source>
        <dbReference type="ARBA" id="ARBA00022670"/>
    </source>
</evidence>
<evidence type="ECO:0000313" key="13">
    <source>
        <dbReference type="Proteomes" id="UP000887575"/>
    </source>
</evidence>
<feature type="transmembrane region" description="Helical" evidence="12">
    <location>
        <begin position="19"/>
        <end position="36"/>
    </location>
</feature>
<evidence type="ECO:0000313" key="14">
    <source>
        <dbReference type="WBParaSite" id="MBELARI_LOCUS2640"/>
    </source>
</evidence>
<keyword evidence="6" id="KW-0732">Signal</keyword>
<dbReference type="PANTHER" id="PTHR12053:SF3">
    <property type="entry name" value="CARBOXYPEPTIDASE Q"/>
    <property type="match status" value="1"/>
</dbReference>
<protein>
    <submittedName>
        <fullName evidence="14">Uncharacterized protein</fullName>
    </submittedName>
</protein>
<comment type="similarity">
    <text evidence="2">Belongs to the peptidase M28 family.</text>
</comment>
<reference evidence="14" key="1">
    <citation type="submission" date="2024-02" db="UniProtKB">
        <authorList>
            <consortium name="WormBaseParasite"/>
        </authorList>
    </citation>
    <scope>IDENTIFICATION</scope>
</reference>
<keyword evidence="13" id="KW-1185">Reference proteome</keyword>
<keyword evidence="7" id="KW-0378">Hydrolase</keyword>
<name>A0AAF3F6W2_9BILA</name>
<dbReference type="Proteomes" id="UP000887575">
    <property type="component" value="Unassembled WGS sequence"/>
</dbReference>
<proteinExistence type="inferred from homology"/>
<dbReference type="InterPro" id="IPR039866">
    <property type="entry name" value="CPQ"/>
</dbReference>
<dbReference type="PANTHER" id="PTHR12053">
    <property type="entry name" value="PROTEASE FAMILY M28 PLASMA GLUTAMATE CARBOXYPEPTIDASE-RELATED"/>
    <property type="match status" value="1"/>
</dbReference>
<organism evidence="13 14">
    <name type="scientific">Mesorhabditis belari</name>
    <dbReference type="NCBI Taxonomy" id="2138241"/>
    <lineage>
        <taxon>Eukaryota</taxon>
        <taxon>Metazoa</taxon>
        <taxon>Ecdysozoa</taxon>
        <taxon>Nematoda</taxon>
        <taxon>Chromadorea</taxon>
        <taxon>Rhabditida</taxon>
        <taxon>Rhabditina</taxon>
        <taxon>Rhabditomorpha</taxon>
        <taxon>Rhabditoidea</taxon>
        <taxon>Rhabditidae</taxon>
        <taxon>Mesorhabditinae</taxon>
        <taxon>Mesorhabditis</taxon>
    </lineage>
</organism>
<dbReference type="AlphaFoldDB" id="A0AAF3F6W2"/>
<evidence type="ECO:0000256" key="2">
    <source>
        <dbReference type="ARBA" id="ARBA00010918"/>
    </source>
</evidence>
<keyword evidence="11" id="KW-0325">Glycoprotein</keyword>
<comment type="subcellular location">
    <subcellularLocation>
        <location evidence="1">Secreted</location>
    </subcellularLocation>
</comment>
<evidence type="ECO:0000256" key="12">
    <source>
        <dbReference type="SAM" id="Phobius"/>
    </source>
</evidence>
<evidence type="ECO:0000256" key="3">
    <source>
        <dbReference type="ARBA" id="ARBA00022525"/>
    </source>
</evidence>
<evidence type="ECO:0000256" key="11">
    <source>
        <dbReference type="ARBA" id="ARBA00023180"/>
    </source>
</evidence>
<evidence type="ECO:0000256" key="10">
    <source>
        <dbReference type="ARBA" id="ARBA00023145"/>
    </source>
</evidence>
<dbReference type="GO" id="GO:0006508">
    <property type="term" value="P:proteolysis"/>
    <property type="evidence" value="ECO:0007669"/>
    <property type="project" value="UniProtKB-KW"/>
</dbReference>
<evidence type="ECO:0000256" key="5">
    <source>
        <dbReference type="ARBA" id="ARBA00022723"/>
    </source>
</evidence>
<keyword evidence="12" id="KW-1133">Transmembrane helix</keyword>
<dbReference type="Gene3D" id="3.50.30.30">
    <property type="match status" value="1"/>
</dbReference>
<keyword evidence="9" id="KW-0482">Metalloprotease</keyword>
<dbReference type="GO" id="GO:0070573">
    <property type="term" value="F:metallodipeptidase activity"/>
    <property type="evidence" value="ECO:0007669"/>
    <property type="project" value="InterPro"/>
</dbReference>